<dbReference type="Proteomes" id="UP000596661">
    <property type="component" value="Chromosome 8"/>
</dbReference>
<evidence type="ECO:0000256" key="2">
    <source>
        <dbReference type="ARBA" id="ARBA00022729"/>
    </source>
</evidence>
<dbReference type="SMART" id="SM00636">
    <property type="entry name" value="Glyco_18"/>
    <property type="match status" value="1"/>
</dbReference>
<keyword evidence="4" id="KW-0325">Glycoprotein</keyword>
<feature type="signal peptide" evidence="6">
    <location>
        <begin position="1"/>
        <end position="27"/>
    </location>
</feature>
<evidence type="ECO:0000313" key="8">
    <source>
        <dbReference type="EnsemblPlants" id="cds.evm.model.08.407"/>
    </source>
</evidence>
<dbReference type="InterPro" id="IPR011583">
    <property type="entry name" value="Chitinase_II/V-like_cat"/>
</dbReference>
<dbReference type="GO" id="GO:0005576">
    <property type="term" value="C:extracellular region"/>
    <property type="evidence" value="ECO:0007669"/>
    <property type="project" value="TreeGrafter"/>
</dbReference>
<dbReference type="OMA" id="HETTKHH"/>
<dbReference type="PANTHER" id="PTHR11177:SF383">
    <property type="entry name" value="GLYCOSYL HYDROLASE FAMILY PROTEIN WITH CHITINASE INSERTION DOMAIN-CONTAINING PROTEIN"/>
    <property type="match status" value="1"/>
</dbReference>
<dbReference type="GO" id="GO:0008061">
    <property type="term" value="F:chitin binding"/>
    <property type="evidence" value="ECO:0007669"/>
    <property type="project" value="InterPro"/>
</dbReference>
<name>A0A803QB58_CANSA</name>
<dbReference type="PANTHER" id="PTHR11177">
    <property type="entry name" value="CHITINASE"/>
    <property type="match status" value="1"/>
</dbReference>
<dbReference type="Gene3D" id="3.10.50.10">
    <property type="match status" value="1"/>
</dbReference>
<reference evidence="8" key="1">
    <citation type="submission" date="2018-11" db="EMBL/GenBank/DDBJ databases">
        <authorList>
            <person name="Grassa J C."/>
        </authorList>
    </citation>
    <scope>NUCLEOTIDE SEQUENCE [LARGE SCALE GENOMIC DNA]</scope>
</reference>
<dbReference type="Pfam" id="PF00704">
    <property type="entry name" value="Glyco_hydro_18"/>
    <property type="match status" value="1"/>
</dbReference>
<dbReference type="EMBL" id="UZAU01000683">
    <property type="status" value="NOT_ANNOTATED_CDS"/>
    <property type="molecule type" value="Genomic_DNA"/>
</dbReference>
<dbReference type="SUPFAM" id="SSF51445">
    <property type="entry name" value="(Trans)glycosidases"/>
    <property type="match status" value="1"/>
</dbReference>
<evidence type="ECO:0000256" key="5">
    <source>
        <dbReference type="ARBA" id="ARBA00023295"/>
    </source>
</evidence>
<comment type="similarity">
    <text evidence="1">Belongs to the glycosyl hydrolase 18 family. Chitinase class V subfamily.</text>
</comment>
<dbReference type="FunFam" id="3.10.50.10:FF:000003">
    <property type="entry name" value="Class V chitinase CHIT5b"/>
    <property type="match status" value="1"/>
</dbReference>
<keyword evidence="9" id="KW-1185">Reference proteome</keyword>
<dbReference type="PROSITE" id="PS51910">
    <property type="entry name" value="GH18_2"/>
    <property type="match status" value="1"/>
</dbReference>
<protein>
    <recommendedName>
        <fullName evidence="7">GH18 domain-containing protein</fullName>
    </recommendedName>
</protein>
<dbReference type="InterPro" id="IPR029070">
    <property type="entry name" value="Chitinase_insertion_sf"/>
</dbReference>
<evidence type="ECO:0000256" key="6">
    <source>
        <dbReference type="SAM" id="SignalP"/>
    </source>
</evidence>
<dbReference type="GO" id="GO:0006032">
    <property type="term" value="P:chitin catabolic process"/>
    <property type="evidence" value="ECO:0007669"/>
    <property type="project" value="TreeGrafter"/>
</dbReference>
<keyword evidence="3" id="KW-0378">Hydrolase</keyword>
<dbReference type="AlphaFoldDB" id="A0A803QB58"/>
<feature type="domain" description="GH18" evidence="7">
    <location>
        <begin position="30"/>
        <end position="374"/>
    </location>
</feature>
<dbReference type="InterPro" id="IPR050314">
    <property type="entry name" value="Glycosyl_Hydrlase_18"/>
</dbReference>
<keyword evidence="5" id="KW-0326">Glycosidase</keyword>
<dbReference type="Gene3D" id="3.20.20.80">
    <property type="entry name" value="Glycosidases"/>
    <property type="match status" value="1"/>
</dbReference>
<dbReference type="GO" id="GO:0004568">
    <property type="term" value="F:chitinase activity"/>
    <property type="evidence" value="ECO:0007669"/>
    <property type="project" value="TreeGrafter"/>
</dbReference>
<organism evidence="8 9">
    <name type="scientific">Cannabis sativa</name>
    <name type="common">Hemp</name>
    <name type="synonym">Marijuana</name>
    <dbReference type="NCBI Taxonomy" id="3483"/>
    <lineage>
        <taxon>Eukaryota</taxon>
        <taxon>Viridiplantae</taxon>
        <taxon>Streptophyta</taxon>
        <taxon>Embryophyta</taxon>
        <taxon>Tracheophyta</taxon>
        <taxon>Spermatophyta</taxon>
        <taxon>Magnoliopsida</taxon>
        <taxon>eudicotyledons</taxon>
        <taxon>Gunneridae</taxon>
        <taxon>Pentapetalae</taxon>
        <taxon>rosids</taxon>
        <taxon>fabids</taxon>
        <taxon>Rosales</taxon>
        <taxon>Cannabaceae</taxon>
        <taxon>Cannabis</taxon>
    </lineage>
</organism>
<evidence type="ECO:0000313" key="9">
    <source>
        <dbReference type="Proteomes" id="UP000596661"/>
    </source>
</evidence>
<accession>A0A803QB58</accession>
<dbReference type="InterPro" id="IPR001223">
    <property type="entry name" value="Glyco_hydro18_cat"/>
</dbReference>
<dbReference type="Gramene" id="evm.model.08.407">
    <property type="protein sequence ID" value="cds.evm.model.08.407"/>
    <property type="gene ID" value="evm.TU.08.407"/>
</dbReference>
<dbReference type="CDD" id="cd02879">
    <property type="entry name" value="GH18_plant_chitinase_class_V"/>
    <property type="match status" value="1"/>
</dbReference>
<reference evidence="8" key="2">
    <citation type="submission" date="2021-03" db="UniProtKB">
        <authorList>
            <consortium name="EnsemblPlants"/>
        </authorList>
    </citation>
    <scope>IDENTIFICATION</scope>
</reference>
<keyword evidence="2 6" id="KW-0732">Signal</keyword>
<dbReference type="SUPFAM" id="SSF54556">
    <property type="entry name" value="Chitinase insertion domain"/>
    <property type="match status" value="1"/>
</dbReference>
<dbReference type="EnsemblPlants" id="evm.model.08.407">
    <property type="protein sequence ID" value="cds.evm.model.08.407"/>
    <property type="gene ID" value="evm.TU.08.407"/>
</dbReference>
<evidence type="ECO:0000259" key="7">
    <source>
        <dbReference type="PROSITE" id="PS51910"/>
    </source>
</evidence>
<sequence length="374" mass="41263">MASKIKPHFFPIILILALLHKLNFSNAQTTIKSAYWFPESGFPASSIDSSLFTVLYCAFASLDPQNYQLFIPSQNAQHFSTFTSTVQRRNPSLKTLISIGGGNANAQDYAAMVSDWNRRQAFIKSSISLARSNNFHGLDLDWEHPETPDQMTQFGYLVDEWRTAVADEASTSGNPPLLLAAAVSFSSTHQSESGSAEYVVPALARSLDWINVMGYDFYAPDWSTVTGPPGALYNPGRSVSADSGVRAWIQAKFPANKIVLGFPFIGYAWTLSNPGNNGYFSPTNGAAFPDNGALTYKRIKELMVDNKSSLTAVFNSSVVNDYCYFGSTWIGFDDTQSIETKVRYIKEKMGLRGYFAWHIGGDDNMLLSQTGIID</sequence>
<dbReference type="GO" id="GO:0005975">
    <property type="term" value="P:carbohydrate metabolic process"/>
    <property type="evidence" value="ECO:0007669"/>
    <property type="project" value="InterPro"/>
</dbReference>
<evidence type="ECO:0000256" key="1">
    <source>
        <dbReference type="ARBA" id="ARBA00008682"/>
    </source>
</evidence>
<evidence type="ECO:0000256" key="4">
    <source>
        <dbReference type="ARBA" id="ARBA00023180"/>
    </source>
</evidence>
<feature type="chain" id="PRO_5031453350" description="GH18 domain-containing protein" evidence="6">
    <location>
        <begin position="28"/>
        <end position="374"/>
    </location>
</feature>
<evidence type="ECO:0000256" key="3">
    <source>
        <dbReference type="ARBA" id="ARBA00022801"/>
    </source>
</evidence>
<dbReference type="InterPro" id="IPR017853">
    <property type="entry name" value="GH"/>
</dbReference>
<proteinExistence type="inferred from homology"/>